<dbReference type="GO" id="GO:0006355">
    <property type="term" value="P:regulation of DNA-templated transcription"/>
    <property type="evidence" value="ECO:0007669"/>
    <property type="project" value="InterPro"/>
</dbReference>
<dbReference type="EMBL" id="VSSQ01002884">
    <property type="protein sequence ID" value="MPM17922.1"/>
    <property type="molecule type" value="Genomic_DNA"/>
</dbReference>
<comment type="caution">
    <text evidence="2">The sequence shown here is derived from an EMBL/GenBank/DDBJ whole genome shotgun (WGS) entry which is preliminary data.</text>
</comment>
<dbReference type="InterPro" id="IPR016032">
    <property type="entry name" value="Sig_transdc_resp-reg_C-effctor"/>
</dbReference>
<reference evidence="2" key="1">
    <citation type="submission" date="2019-08" db="EMBL/GenBank/DDBJ databases">
        <authorList>
            <person name="Kucharzyk K."/>
            <person name="Murdoch R.W."/>
            <person name="Higgins S."/>
            <person name="Loffler F."/>
        </authorList>
    </citation>
    <scope>NUCLEOTIDE SEQUENCE</scope>
</reference>
<dbReference type="PROSITE" id="PS50043">
    <property type="entry name" value="HTH_LUXR_2"/>
    <property type="match status" value="1"/>
</dbReference>
<organism evidence="2">
    <name type="scientific">bioreactor metagenome</name>
    <dbReference type="NCBI Taxonomy" id="1076179"/>
    <lineage>
        <taxon>unclassified sequences</taxon>
        <taxon>metagenomes</taxon>
        <taxon>ecological metagenomes</taxon>
    </lineage>
</organism>
<dbReference type="InterPro" id="IPR000792">
    <property type="entry name" value="Tscrpt_reg_LuxR_C"/>
</dbReference>
<proteinExistence type="predicted"/>
<accession>A0A644XNZ9</accession>
<dbReference type="Gene3D" id="1.10.10.10">
    <property type="entry name" value="Winged helix-like DNA-binding domain superfamily/Winged helix DNA-binding domain"/>
    <property type="match status" value="1"/>
</dbReference>
<evidence type="ECO:0000313" key="2">
    <source>
        <dbReference type="EMBL" id="MPM17922.1"/>
    </source>
</evidence>
<dbReference type="Pfam" id="PF00196">
    <property type="entry name" value="GerE"/>
    <property type="match status" value="1"/>
</dbReference>
<dbReference type="AlphaFoldDB" id="A0A644XNZ9"/>
<name>A0A644XNZ9_9ZZZZ</name>
<evidence type="ECO:0000259" key="1">
    <source>
        <dbReference type="PROSITE" id="PS50043"/>
    </source>
</evidence>
<dbReference type="SUPFAM" id="SSF46894">
    <property type="entry name" value="C-terminal effector domain of the bipartite response regulators"/>
    <property type="match status" value="1"/>
</dbReference>
<feature type="domain" description="HTH luxR-type" evidence="1">
    <location>
        <begin position="1"/>
        <end position="44"/>
    </location>
</feature>
<sequence>MTLRQVAPELGLTASTVATYSKTIYKKLGINSRAELFLLFGGQRVPRQTVDVKK</sequence>
<dbReference type="GO" id="GO:0003677">
    <property type="term" value="F:DNA binding"/>
    <property type="evidence" value="ECO:0007669"/>
    <property type="project" value="InterPro"/>
</dbReference>
<dbReference type="InterPro" id="IPR036388">
    <property type="entry name" value="WH-like_DNA-bd_sf"/>
</dbReference>
<gene>
    <name evidence="2" type="ORF">SDC9_64322</name>
</gene>
<protein>
    <recommendedName>
        <fullName evidence="1">HTH luxR-type domain-containing protein</fullName>
    </recommendedName>
</protein>